<dbReference type="OrthoDB" id="4548672at2"/>
<feature type="region of interest" description="Disordered" evidence="1">
    <location>
        <begin position="1"/>
        <end position="45"/>
    </location>
</feature>
<dbReference type="Proteomes" id="UP000008710">
    <property type="component" value="Chromosome"/>
</dbReference>
<gene>
    <name evidence="2" type="ordered locus">RHA1_ro05419</name>
</gene>
<dbReference type="KEGG" id="rha:RHA1_ro05419"/>
<sequence>MSVINVPQDTTDQYVDAGELSDDSAPSPGAGHIVTGADLVAPPALPDPERIKEKVESEGAELDSIDWDALTTEEDPLSPTAEVLGFTRIGGSGRIVFGGGVPVGGWTQMVVFPDGSYNYSGHLHVSGATSYTVSIAWMLTTGSGHPSFVMPAKGRLHGTFEPGSRDFDWNRSGTNPALRNAWPIFNAQGYRWRWSASANLDIGPLITGLGQAIGVVGAVVALL</sequence>
<evidence type="ECO:0000313" key="2">
    <source>
        <dbReference type="EMBL" id="ABG97199.1"/>
    </source>
</evidence>
<protein>
    <submittedName>
        <fullName evidence="2">Uncharacterized protein</fullName>
    </submittedName>
</protein>
<proteinExistence type="predicted"/>
<dbReference type="PATRIC" id="fig|101510.16.peg.5465"/>
<reference evidence="3" key="1">
    <citation type="journal article" date="2006" name="Proc. Natl. Acad. Sci. U.S.A.">
        <title>The complete genome of Rhodococcus sp. RHA1 provides insights into a catabolic powerhouse.</title>
        <authorList>
            <person name="McLeod M.P."/>
            <person name="Warren R.L."/>
            <person name="Hsiao W.W.L."/>
            <person name="Araki N."/>
            <person name="Myhre M."/>
            <person name="Fernandes C."/>
            <person name="Miyazawa D."/>
            <person name="Wong W."/>
            <person name="Lillquist A.L."/>
            <person name="Wang D."/>
            <person name="Dosanjh M."/>
            <person name="Hara H."/>
            <person name="Petrescu A."/>
            <person name="Morin R.D."/>
            <person name="Yang G."/>
            <person name="Stott J.M."/>
            <person name="Schein J.E."/>
            <person name="Shin H."/>
            <person name="Smailus D."/>
            <person name="Siddiqui A.S."/>
            <person name="Marra M.A."/>
            <person name="Jones S.J.M."/>
            <person name="Holt R."/>
            <person name="Brinkman F.S.L."/>
            <person name="Miyauchi K."/>
            <person name="Fukuda M."/>
            <person name="Davies J.E."/>
            <person name="Mohn W.W."/>
            <person name="Eltis L.D."/>
        </authorList>
    </citation>
    <scope>NUCLEOTIDE SEQUENCE [LARGE SCALE GENOMIC DNA]</scope>
    <source>
        <strain evidence="3">RHA1</strain>
    </source>
</reference>
<accession>Q0S5I7</accession>
<feature type="compositionally biased region" description="Polar residues" evidence="1">
    <location>
        <begin position="1"/>
        <end position="13"/>
    </location>
</feature>
<dbReference type="AlphaFoldDB" id="Q0S5I7"/>
<dbReference type="RefSeq" id="WP_011597609.1">
    <property type="nucleotide sequence ID" value="NC_008268.1"/>
</dbReference>
<evidence type="ECO:0000313" key="3">
    <source>
        <dbReference type="Proteomes" id="UP000008710"/>
    </source>
</evidence>
<evidence type="ECO:0000256" key="1">
    <source>
        <dbReference type="SAM" id="MobiDB-lite"/>
    </source>
</evidence>
<dbReference type="EMBL" id="CP000431">
    <property type="protein sequence ID" value="ABG97199.1"/>
    <property type="molecule type" value="Genomic_DNA"/>
</dbReference>
<organism evidence="2 3">
    <name type="scientific">Rhodococcus jostii (strain RHA1)</name>
    <dbReference type="NCBI Taxonomy" id="101510"/>
    <lineage>
        <taxon>Bacteria</taxon>
        <taxon>Bacillati</taxon>
        <taxon>Actinomycetota</taxon>
        <taxon>Actinomycetes</taxon>
        <taxon>Mycobacteriales</taxon>
        <taxon>Nocardiaceae</taxon>
        <taxon>Rhodococcus</taxon>
    </lineage>
</organism>
<dbReference type="HOGENOM" id="CLU_1239349_0_0_11"/>
<name>Q0S5I7_RHOJR</name>